<dbReference type="EMBL" id="JBJKFK010001390">
    <property type="protein sequence ID" value="KAL3313222.1"/>
    <property type="molecule type" value="Genomic_DNA"/>
</dbReference>
<organism evidence="2 3">
    <name type="scientific">Cichlidogyrus casuarinus</name>
    <dbReference type="NCBI Taxonomy" id="1844966"/>
    <lineage>
        <taxon>Eukaryota</taxon>
        <taxon>Metazoa</taxon>
        <taxon>Spiralia</taxon>
        <taxon>Lophotrochozoa</taxon>
        <taxon>Platyhelminthes</taxon>
        <taxon>Monogenea</taxon>
        <taxon>Monopisthocotylea</taxon>
        <taxon>Dactylogyridea</taxon>
        <taxon>Ancyrocephalidae</taxon>
        <taxon>Cichlidogyrus</taxon>
    </lineage>
</organism>
<dbReference type="Proteomes" id="UP001626550">
    <property type="component" value="Unassembled WGS sequence"/>
</dbReference>
<dbReference type="AlphaFoldDB" id="A0ABD2Q1Y1"/>
<evidence type="ECO:0000256" key="1">
    <source>
        <dbReference type="SAM" id="MobiDB-lite"/>
    </source>
</evidence>
<reference evidence="2 3" key="1">
    <citation type="submission" date="2024-11" db="EMBL/GenBank/DDBJ databases">
        <title>Adaptive evolution of stress response genes in parasites aligns with host niche diversity.</title>
        <authorList>
            <person name="Hahn C."/>
            <person name="Resl P."/>
        </authorList>
    </citation>
    <scope>NUCLEOTIDE SEQUENCE [LARGE SCALE GENOMIC DNA]</scope>
    <source>
        <strain evidence="2">EGGRZ-B1_66</strain>
        <tissue evidence="2">Body</tissue>
    </source>
</reference>
<comment type="caution">
    <text evidence="2">The sequence shown here is derived from an EMBL/GenBank/DDBJ whole genome shotgun (WGS) entry which is preliminary data.</text>
</comment>
<feature type="region of interest" description="Disordered" evidence="1">
    <location>
        <begin position="1"/>
        <end position="25"/>
    </location>
</feature>
<feature type="compositionally biased region" description="Polar residues" evidence="1">
    <location>
        <begin position="58"/>
        <end position="71"/>
    </location>
</feature>
<sequence length="71" mass="7906">MMDPMINSESGLSHDKASRMPFPNTLLDSMDREAILDLQQRWLAAYQKTEHSAPEPAASQTRSLSNSTGEL</sequence>
<proteinExistence type="predicted"/>
<protein>
    <submittedName>
        <fullName evidence="2">Uncharacterized protein</fullName>
    </submittedName>
</protein>
<accession>A0ABD2Q1Y1</accession>
<evidence type="ECO:0000313" key="2">
    <source>
        <dbReference type="EMBL" id="KAL3313222.1"/>
    </source>
</evidence>
<feature type="region of interest" description="Disordered" evidence="1">
    <location>
        <begin position="47"/>
        <end position="71"/>
    </location>
</feature>
<keyword evidence="3" id="KW-1185">Reference proteome</keyword>
<evidence type="ECO:0000313" key="3">
    <source>
        <dbReference type="Proteomes" id="UP001626550"/>
    </source>
</evidence>
<gene>
    <name evidence="2" type="ORF">Ciccas_008179</name>
</gene>
<name>A0ABD2Q1Y1_9PLAT</name>